<dbReference type="Gene3D" id="2.102.10.10">
    <property type="entry name" value="Rieske [2Fe-2S] iron-sulphur domain"/>
    <property type="match status" value="1"/>
</dbReference>
<dbReference type="SUPFAM" id="SSF55961">
    <property type="entry name" value="Bet v1-like"/>
    <property type="match status" value="1"/>
</dbReference>
<feature type="domain" description="Rieske" evidence="7">
    <location>
        <begin position="63"/>
        <end position="169"/>
    </location>
</feature>
<keyword evidence="5" id="KW-0408">Iron</keyword>
<keyword evidence="9" id="KW-1185">Reference proteome</keyword>
<evidence type="ECO:0000313" key="8">
    <source>
        <dbReference type="EMBL" id="QVT78547.1"/>
    </source>
</evidence>
<proteinExistence type="predicted"/>
<dbReference type="InterPro" id="IPR015879">
    <property type="entry name" value="Ring_hydroxy_dOase_asu_C_dom"/>
</dbReference>
<protein>
    <submittedName>
        <fullName evidence="8">2,4-dinitrotoluene dioxygenase system, large oxygenase component</fullName>
        <ecNumber evidence="8">1.14.12.24</ecNumber>
    </submittedName>
</protein>
<dbReference type="CDD" id="cd08884">
    <property type="entry name" value="RHO_alpha_C_GbcA-like"/>
    <property type="match status" value="1"/>
</dbReference>
<reference evidence="8 9" key="1">
    <citation type="submission" date="2021-05" db="EMBL/GenBank/DDBJ databases">
        <title>Complete genome of Nocardioides aquaticus KCTC 9944T isolated from meromictic and hypersaline Ekho Lake, Antarctica.</title>
        <authorList>
            <person name="Hwang K."/>
            <person name="Kim K.M."/>
            <person name="Choe H."/>
        </authorList>
    </citation>
    <scope>NUCLEOTIDE SEQUENCE [LARGE SCALE GENOMIC DNA]</scope>
    <source>
        <strain evidence="8 9">KCTC 9944</strain>
    </source>
</reference>
<dbReference type="InterPro" id="IPR036922">
    <property type="entry name" value="Rieske_2Fe-2S_sf"/>
</dbReference>
<evidence type="ECO:0000256" key="6">
    <source>
        <dbReference type="ARBA" id="ARBA00023014"/>
    </source>
</evidence>
<gene>
    <name evidence="8" type="primary">dntAc</name>
    <name evidence="8" type="ORF">ENKNEFLB_00924</name>
</gene>
<evidence type="ECO:0000256" key="4">
    <source>
        <dbReference type="ARBA" id="ARBA00023002"/>
    </source>
</evidence>
<dbReference type="PRINTS" id="PR00090">
    <property type="entry name" value="RNGDIOXGNASE"/>
</dbReference>
<dbReference type="SUPFAM" id="SSF50022">
    <property type="entry name" value="ISP domain"/>
    <property type="match status" value="1"/>
</dbReference>
<keyword evidence="6" id="KW-0411">Iron-sulfur</keyword>
<keyword evidence="2" id="KW-0001">2Fe-2S</keyword>
<dbReference type="EMBL" id="CP075371">
    <property type="protein sequence ID" value="QVT78547.1"/>
    <property type="molecule type" value="Genomic_DNA"/>
</dbReference>
<dbReference type="PANTHER" id="PTHR43756:SF5">
    <property type="entry name" value="CHOLINE MONOOXYGENASE, CHLOROPLASTIC"/>
    <property type="match status" value="1"/>
</dbReference>
<dbReference type="InterPro" id="IPR001663">
    <property type="entry name" value="Rng_hydr_dOase-A"/>
</dbReference>
<organism evidence="8 9">
    <name type="scientific">Nocardioides aquaticus</name>
    <dbReference type="NCBI Taxonomy" id="160826"/>
    <lineage>
        <taxon>Bacteria</taxon>
        <taxon>Bacillati</taxon>
        <taxon>Actinomycetota</taxon>
        <taxon>Actinomycetes</taxon>
        <taxon>Propionibacteriales</taxon>
        <taxon>Nocardioidaceae</taxon>
        <taxon>Nocardioides</taxon>
    </lineage>
</organism>
<evidence type="ECO:0000313" key="9">
    <source>
        <dbReference type="Proteomes" id="UP000679307"/>
    </source>
</evidence>
<dbReference type="CDD" id="cd03469">
    <property type="entry name" value="Rieske_RO_Alpha_N"/>
    <property type="match status" value="1"/>
</dbReference>
<dbReference type="EC" id="1.14.12.24" evidence="8"/>
<sequence>MSLLEPALDPVPAAAPARPLTPQREALLRALDARTPGHSLPAPLYTDPDLHQAELELLWQRQWVFVGTSAEVPEPGDYVTLDIGRASVMVLRDDDEQVRAFHNVCRHRGARLVTEDKGSVGNIVCGYHRWTYSTDGRLVHAPQLGPDIDPACLSLLSVHVREIEGLLFVCLAADPPDDVEDVARVIAPYFAPHHLGSAKVAAQIDLVEDGNWKLTMENNRECYHCDGHPDLLCTFFQTWGLAEHQVPDRMRASHERFLLADAELAQRCAAQGLPYPTISDLVDRPLGFRVERSPMDAAGESFSRDGTRLVQRTLGDVDGFRMGRLGLHAQPNLWLHVCADHAVTFAVFPVGVDKTLVRTTWLVDADAVEGVDYDVDALTEVWRHTNEEDAAFVALAQRGVSDPAYVPGPYTETEAQVDAFVSWYAARIREEIVR</sequence>
<dbReference type="Gene3D" id="3.90.380.10">
    <property type="entry name" value="Naphthalene 1,2-dioxygenase Alpha Subunit, Chain A, domain 1"/>
    <property type="match status" value="1"/>
</dbReference>
<evidence type="ECO:0000256" key="3">
    <source>
        <dbReference type="ARBA" id="ARBA00022723"/>
    </source>
</evidence>
<keyword evidence="8" id="KW-0223">Dioxygenase</keyword>
<dbReference type="Pfam" id="PF00848">
    <property type="entry name" value="Ring_hydroxyl_A"/>
    <property type="match status" value="1"/>
</dbReference>
<evidence type="ECO:0000256" key="2">
    <source>
        <dbReference type="ARBA" id="ARBA00022714"/>
    </source>
</evidence>
<dbReference type="GO" id="GO:0051213">
    <property type="term" value="F:dioxygenase activity"/>
    <property type="evidence" value="ECO:0007669"/>
    <property type="project" value="UniProtKB-KW"/>
</dbReference>
<dbReference type="InterPro" id="IPR017941">
    <property type="entry name" value="Rieske_2Fe-2S"/>
</dbReference>
<dbReference type="Proteomes" id="UP000679307">
    <property type="component" value="Chromosome"/>
</dbReference>
<dbReference type="PANTHER" id="PTHR43756">
    <property type="entry name" value="CHOLINE MONOOXYGENASE, CHLOROPLASTIC"/>
    <property type="match status" value="1"/>
</dbReference>
<evidence type="ECO:0000256" key="1">
    <source>
        <dbReference type="ARBA" id="ARBA00001962"/>
    </source>
</evidence>
<evidence type="ECO:0000259" key="7">
    <source>
        <dbReference type="PROSITE" id="PS51296"/>
    </source>
</evidence>
<dbReference type="PROSITE" id="PS51296">
    <property type="entry name" value="RIESKE"/>
    <property type="match status" value="1"/>
</dbReference>
<evidence type="ECO:0000256" key="5">
    <source>
        <dbReference type="ARBA" id="ARBA00023004"/>
    </source>
</evidence>
<keyword evidence="3" id="KW-0479">Metal-binding</keyword>
<keyword evidence="4 8" id="KW-0560">Oxidoreductase</keyword>
<accession>A0ABX8EEP3</accession>
<name>A0ABX8EEP3_9ACTN</name>
<comment type="cofactor">
    <cofactor evidence="1">
        <name>Fe cation</name>
        <dbReference type="ChEBI" id="CHEBI:24875"/>
    </cofactor>
</comment>
<dbReference type="RefSeq" id="WP_214058117.1">
    <property type="nucleotide sequence ID" value="NZ_BAAAHS010000131.1"/>
</dbReference>
<dbReference type="Pfam" id="PF00355">
    <property type="entry name" value="Rieske"/>
    <property type="match status" value="1"/>
</dbReference>